<dbReference type="GeneID" id="98299223"/>
<protein>
    <submittedName>
        <fullName evidence="8">MFS family transporter</fullName>
    </submittedName>
</protein>
<evidence type="ECO:0000256" key="4">
    <source>
        <dbReference type="ARBA" id="ARBA00022989"/>
    </source>
</evidence>
<dbReference type="GO" id="GO:0005886">
    <property type="term" value="C:plasma membrane"/>
    <property type="evidence" value="ECO:0007669"/>
    <property type="project" value="UniProtKB-SubCell"/>
</dbReference>
<dbReference type="Gene3D" id="1.20.1250.20">
    <property type="entry name" value="MFS general substrate transporter like domains"/>
    <property type="match status" value="1"/>
</dbReference>
<reference evidence="8 9" key="1">
    <citation type="submission" date="2014-03" db="EMBL/GenBank/DDBJ databases">
        <title>Genomics of Bifidobacteria.</title>
        <authorList>
            <person name="Ventura M."/>
            <person name="Milani C."/>
            <person name="Lugli G.A."/>
        </authorList>
    </citation>
    <scope>NUCLEOTIDE SEQUENCE [LARGE SCALE GENOMIC DNA]</scope>
    <source>
        <strain evidence="8 9">LMG 21775</strain>
    </source>
</reference>
<feature type="transmembrane region" description="Helical" evidence="6">
    <location>
        <begin position="166"/>
        <end position="183"/>
    </location>
</feature>
<accession>A0A087CBW8</accession>
<feature type="transmembrane region" description="Helical" evidence="6">
    <location>
        <begin position="140"/>
        <end position="160"/>
    </location>
</feature>
<feature type="transmembrane region" description="Helical" evidence="6">
    <location>
        <begin position="244"/>
        <end position="262"/>
    </location>
</feature>
<dbReference type="Pfam" id="PF07690">
    <property type="entry name" value="MFS_1"/>
    <property type="match status" value="1"/>
</dbReference>
<evidence type="ECO:0000256" key="5">
    <source>
        <dbReference type="ARBA" id="ARBA00023136"/>
    </source>
</evidence>
<feature type="transmembrane region" description="Helical" evidence="6">
    <location>
        <begin position="297"/>
        <end position="316"/>
    </location>
</feature>
<evidence type="ECO:0000259" key="7">
    <source>
        <dbReference type="PROSITE" id="PS50850"/>
    </source>
</evidence>
<dbReference type="OrthoDB" id="3225586at2"/>
<feature type="transmembrane region" description="Helical" evidence="6">
    <location>
        <begin position="204"/>
        <end position="224"/>
    </location>
</feature>
<feature type="transmembrane region" description="Helical" evidence="6">
    <location>
        <begin position="106"/>
        <end position="128"/>
    </location>
</feature>
<dbReference type="PANTHER" id="PTHR43124:SF3">
    <property type="entry name" value="CHLORAMPHENICOL EFFLUX PUMP RV0191"/>
    <property type="match status" value="1"/>
</dbReference>
<keyword evidence="3 6" id="KW-0812">Transmembrane</keyword>
<dbReference type="EMBL" id="JGZI01000011">
    <property type="protein sequence ID" value="KFI80768.1"/>
    <property type="molecule type" value="Genomic_DNA"/>
</dbReference>
<feature type="transmembrane region" description="Helical" evidence="6">
    <location>
        <begin position="274"/>
        <end position="291"/>
    </location>
</feature>
<dbReference type="PROSITE" id="PS50850">
    <property type="entry name" value="MFS"/>
    <property type="match status" value="1"/>
</dbReference>
<gene>
    <name evidence="8" type="ORF">BPSY_2120</name>
</gene>
<feature type="transmembrane region" description="Helical" evidence="6">
    <location>
        <begin position="48"/>
        <end position="68"/>
    </location>
</feature>
<keyword evidence="5 6" id="KW-0472">Membrane</keyword>
<evidence type="ECO:0000256" key="2">
    <source>
        <dbReference type="ARBA" id="ARBA00022475"/>
    </source>
</evidence>
<dbReference type="InterPro" id="IPR050189">
    <property type="entry name" value="MFS_Efflux_Transporters"/>
</dbReference>
<dbReference type="Proteomes" id="UP000029050">
    <property type="component" value="Unassembled WGS sequence"/>
</dbReference>
<dbReference type="SUPFAM" id="SSF103473">
    <property type="entry name" value="MFS general substrate transporter"/>
    <property type="match status" value="1"/>
</dbReference>
<feature type="transmembrane region" description="Helical" evidence="6">
    <location>
        <begin position="362"/>
        <end position="383"/>
    </location>
</feature>
<evidence type="ECO:0000256" key="1">
    <source>
        <dbReference type="ARBA" id="ARBA00004651"/>
    </source>
</evidence>
<dbReference type="InterPro" id="IPR020846">
    <property type="entry name" value="MFS_dom"/>
</dbReference>
<dbReference type="PANTHER" id="PTHR43124">
    <property type="entry name" value="PURINE EFFLUX PUMP PBUE"/>
    <property type="match status" value="1"/>
</dbReference>
<keyword evidence="2" id="KW-1003">Cell membrane</keyword>
<feature type="transmembrane region" description="Helical" evidence="6">
    <location>
        <begin position="75"/>
        <end position="94"/>
    </location>
</feature>
<dbReference type="eggNOG" id="COG2814">
    <property type="taxonomic scope" value="Bacteria"/>
</dbReference>
<keyword evidence="4 6" id="KW-1133">Transmembrane helix</keyword>
<sequence length="402" mass="43216">MKTSSYGWAMKLSLLSISMLLTSYNAIAGALPALIKQFPEQSRTNVELLSTAPTCAMIVMIIVSGFLARTVSDRALVITGICIATVFGIIPFFLTSNFWLIMASRIGLGIGLGLINSLAVSLIGKYFSGEERATLMGFRSAFVALGQATLTLIAGLLLNLGWHGPFLLYVLAIPVLILFVSFVPKDPATPATPALSDTPQKQRVNAPILLITAFLFVTVTMYTGVTVRLSSIITTNAFGSMQQASTLLSVMIFCGMLMGFAFGRLHRILKGQTLTLGVLFLTVGCFLIFLAPNFPVLCLGALVSGLSYPTMIAYCFNKINEVCPPRSANLCTSVVLVGCNLSIFTAPYMLKLSSMLVSSESLQSPFLVYGILLTLIALVYGLWSARITKRRSTIPGDSAIPR</sequence>
<feature type="domain" description="Major facilitator superfamily (MFS) profile" evidence="7">
    <location>
        <begin position="9"/>
        <end position="388"/>
    </location>
</feature>
<dbReference type="AlphaFoldDB" id="A0A087CBW8"/>
<evidence type="ECO:0000256" key="3">
    <source>
        <dbReference type="ARBA" id="ARBA00022692"/>
    </source>
</evidence>
<comment type="subcellular location">
    <subcellularLocation>
        <location evidence="1">Cell membrane</location>
        <topology evidence="1">Multi-pass membrane protein</topology>
    </subcellularLocation>
</comment>
<feature type="transmembrane region" description="Helical" evidence="6">
    <location>
        <begin position="328"/>
        <end position="350"/>
    </location>
</feature>
<name>A0A087CBW8_9BIFI</name>
<keyword evidence="9" id="KW-1185">Reference proteome</keyword>
<dbReference type="RefSeq" id="WP_081884445.1">
    <property type="nucleotide sequence ID" value="NZ_JGZI01000011.1"/>
</dbReference>
<comment type="caution">
    <text evidence="8">The sequence shown here is derived from an EMBL/GenBank/DDBJ whole genome shotgun (WGS) entry which is preliminary data.</text>
</comment>
<evidence type="ECO:0000313" key="8">
    <source>
        <dbReference type="EMBL" id="KFI80768.1"/>
    </source>
</evidence>
<organism evidence="8 9">
    <name type="scientific">Bifidobacterium psychraerophilum</name>
    <dbReference type="NCBI Taxonomy" id="218140"/>
    <lineage>
        <taxon>Bacteria</taxon>
        <taxon>Bacillati</taxon>
        <taxon>Actinomycetota</taxon>
        <taxon>Actinomycetes</taxon>
        <taxon>Bifidobacteriales</taxon>
        <taxon>Bifidobacteriaceae</taxon>
        <taxon>Bifidobacterium</taxon>
    </lineage>
</organism>
<dbReference type="InterPro" id="IPR036259">
    <property type="entry name" value="MFS_trans_sf"/>
</dbReference>
<proteinExistence type="predicted"/>
<dbReference type="GO" id="GO:0022857">
    <property type="term" value="F:transmembrane transporter activity"/>
    <property type="evidence" value="ECO:0007669"/>
    <property type="project" value="InterPro"/>
</dbReference>
<evidence type="ECO:0000256" key="6">
    <source>
        <dbReference type="SAM" id="Phobius"/>
    </source>
</evidence>
<dbReference type="InterPro" id="IPR011701">
    <property type="entry name" value="MFS"/>
</dbReference>
<evidence type="ECO:0000313" key="9">
    <source>
        <dbReference type="Proteomes" id="UP000029050"/>
    </source>
</evidence>
<dbReference type="STRING" id="218140.BPSY_2120"/>